<dbReference type="Pfam" id="PF00563">
    <property type="entry name" value="EAL"/>
    <property type="match status" value="1"/>
</dbReference>
<sequence length="765" mass="85006">MRINSFRTRLLLLFLLLTAGILATSLVTLRWVVALQSERSLERELLVSERVFSELMQVRAEQLQQAAAVLTADFGFREAIASQDQETIISALVNHGERIGTNLMVLQNTAGDEVAATHAVSALPSIAARTAVAAAPLILVQNEIFQIVTVPVQAPDLIAWATLGFRVDDELAKLLQQLTLADISFMEVGTEQIYASSLSVAERTILGDNKQPLDQRLQQLDLAAHINSLSQTAQLAGPQGLQVIFSSQRQQAQQEFVILQQQYAAMALLLLILASLLAILTARKITEPLAQLTQATQRLGQGDYAKPIGINRGDEFGKLGTAFEAMRHDIAMREQQIVFQLEHDLLTELPNRVSLQSYLREAIESHQQGYIILLNVARFGEVNDKFGQQVADRLLQAIAQRLSALLSKPWWLARLAGDEFVLVGVGQTLPQVEQLLERLKLQLEQPWWLADSSYLLHFHSGYLAFTGGADAVDDLLRKAQLCARQARLQNRFAVAYQAGMDEQYLRRLQIVQALPKAVREQRLQLHYQPKLATATGTVVGVEALLRWRDEHLGVVRPDEFIPLAEQTGEIYRLTQWVISAGLAQLALWHEQGHKLSLAMNLSALDLSSPSLVTELQQQAKQQGIAPAWITLEVTESAVMEDPTSAKAKLQALRELGFKIAIDDYGTGYASLAQLKQLPADELKLDRSFIQELAHSEVDQTIVQSTLALAHQLQLQTVAEGVEDQATWQVLQRLGCTTVQGFYFSRPLAAAEFEVWLKQHQQGQQA</sequence>
<dbReference type="SMART" id="SM00052">
    <property type="entry name" value="EAL"/>
    <property type="match status" value="1"/>
</dbReference>
<dbReference type="OrthoDB" id="9804951at2"/>
<dbReference type="PROSITE" id="PS50887">
    <property type="entry name" value="GGDEF"/>
    <property type="match status" value="1"/>
</dbReference>
<name>A0A317QEE4_9GAMM</name>
<feature type="domain" description="HAMP" evidence="2">
    <location>
        <begin position="283"/>
        <end position="335"/>
    </location>
</feature>
<dbReference type="GO" id="GO:0016020">
    <property type="term" value="C:membrane"/>
    <property type="evidence" value="ECO:0007669"/>
    <property type="project" value="InterPro"/>
</dbReference>
<dbReference type="Gene3D" id="3.20.20.450">
    <property type="entry name" value="EAL domain"/>
    <property type="match status" value="1"/>
</dbReference>
<dbReference type="AlphaFoldDB" id="A0A317QEE4"/>
<dbReference type="InterPro" id="IPR043128">
    <property type="entry name" value="Rev_trsase/Diguanyl_cyclase"/>
</dbReference>
<dbReference type="CDD" id="cd06225">
    <property type="entry name" value="HAMP"/>
    <property type="match status" value="1"/>
</dbReference>
<dbReference type="InterPro" id="IPR050706">
    <property type="entry name" value="Cyclic-di-GMP_PDE-like"/>
</dbReference>
<dbReference type="GO" id="GO:0071111">
    <property type="term" value="F:cyclic-guanylate-specific phosphodiesterase activity"/>
    <property type="evidence" value="ECO:0007669"/>
    <property type="project" value="InterPro"/>
</dbReference>
<dbReference type="GO" id="GO:0007165">
    <property type="term" value="P:signal transduction"/>
    <property type="evidence" value="ECO:0007669"/>
    <property type="project" value="InterPro"/>
</dbReference>
<reference evidence="4 5" key="1">
    <citation type="submission" date="2018-05" db="EMBL/GenBank/DDBJ databases">
        <title>Freshwater and sediment microbial communities from various areas in North America, analyzing microbe dynamics in response to fracking.</title>
        <authorList>
            <person name="Lamendella R."/>
        </authorList>
    </citation>
    <scope>NUCLEOTIDE SEQUENCE [LARGE SCALE GENOMIC DNA]</scope>
    <source>
        <strain evidence="4 5">125B1</strain>
    </source>
</reference>
<feature type="domain" description="EAL" evidence="1">
    <location>
        <begin position="507"/>
        <end position="760"/>
    </location>
</feature>
<dbReference type="SUPFAM" id="SSF141868">
    <property type="entry name" value="EAL domain-like"/>
    <property type="match status" value="1"/>
</dbReference>
<feature type="domain" description="GGDEF" evidence="3">
    <location>
        <begin position="367"/>
        <end position="499"/>
    </location>
</feature>
<accession>A0A317QEE4</accession>
<dbReference type="PANTHER" id="PTHR33121">
    <property type="entry name" value="CYCLIC DI-GMP PHOSPHODIESTERASE PDEF"/>
    <property type="match status" value="1"/>
</dbReference>
<dbReference type="PROSITE" id="PS50883">
    <property type="entry name" value="EAL"/>
    <property type="match status" value="1"/>
</dbReference>
<organism evidence="4 5">
    <name type="scientific">Pseudidiomarina maritima</name>
    <dbReference type="NCBI Taxonomy" id="519453"/>
    <lineage>
        <taxon>Bacteria</taxon>
        <taxon>Pseudomonadati</taxon>
        <taxon>Pseudomonadota</taxon>
        <taxon>Gammaproteobacteria</taxon>
        <taxon>Alteromonadales</taxon>
        <taxon>Idiomarinaceae</taxon>
        <taxon>Pseudidiomarina</taxon>
    </lineage>
</organism>
<dbReference type="NCBIfam" id="TIGR00254">
    <property type="entry name" value="GGDEF"/>
    <property type="match status" value="1"/>
</dbReference>
<evidence type="ECO:0000259" key="2">
    <source>
        <dbReference type="PROSITE" id="PS50885"/>
    </source>
</evidence>
<evidence type="ECO:0000259" key="3">
    <source>
        <dbReference type="PROSITE" id="PS50887"/>
    </source>
</evidence>
<dbReference type="PANTHER" id="PTHR33121:SF70">
    <property type="entry name" value="SIGNALING PROTEIN YKOW"/>
    <property type="match status" value="1"/>
</dbReference>
<dbReference type="Gene3D" id="6.10.340.10">
    <property type="match status" value="1"/>
</dbReference>
<evidence type="ECO:0000259" key="1">
    <source>
        <dbReference type="PROSITE" id="PS50883"/>
    </source>
</evidence>
<dbReference type="CDD" id="cd01949">
    <property type="entry name" value="GGDEF"/>
    <property type="match status" value="1"/>
</dbReference>
<gene>
    <name evidence="4" type="ORF">DET45_101105</name>
</gene>
<evidence type="ECO:0000313" key="5">
    <source>
        <dbReference type="Proteomes" id="UP000246964"/>
    </source>
</evidence>
<dbReference type="SUPFAM" id="SSF158472">
    <property type="entry name" value="HAMP domain-like"/>
    <property type="match status" value="1"/>
</dbReference>
<dbReference type="Gene3D" id="3.30.70.270">
    <property type="match status" value="1"/>
</dbReference>
<dbReference type="InterPro" id="IPR003660">
    <property type="entry name" value="HAMP_dom"/>
</dbReference>
<dbReference type="InterPro" id="IPR000160">
    <property type="entry name" value="GGDEF_dom"/>
</dbReference>
<dbReference type="Pfam" id="PF14827">
    <property type="entry name" value="dCache_3"/>
    <property type="match status" value="1"/>
</dbReference>
<dbReference type="RefSeq" id="WP_110074758.1">
    <property type="nucleotide sequence ID" value="NZ_QGTT01000001.1"/>
</dbReference>
<dbReference type="EMBL" id="QGTT01000001">
    <property type="protein sequence ID" value="PWW16013.1"/>
    <property type="molecule type" value="Genomic_DNA"/>
</dbReference>
<dbReference type="InterPro" id="IPR029787">
    <property type="entry name" value="Nucleotide_cyclase"/>
</dbReference>
<dbReference type="Pfam" id="PF00672">
    <property type="entry name" value="HAMP"/>
    <property type="match status" value="1"/>
</dbReference>
<dbReference type="InterPro" id="IPR035919">
    <property type="entry name" value="EAL_sf"/>
</dbReference>
<dbReference type="SUPFAM" id="SSF55073">
    <property type="entry name" value="Nucleotide cyclase"/>
    <property type="match status" value="1"/>
</dbReference>
<dbReference type="Pfam" id="PF00990">
    <property type="entry name" value="GGDEF"/>
    <property type="match status" value="1"/>
</dbReference>
<dbReference type="SMART" id="SM00267">
    <property type="entry name" value="GGDEF"/>
    <property type="match status" value="1"/>
</dbReference>
<dbReference type="Proteomes" id="UP000246964">
    <property type="component" value="Unassembled WGS sequence"/>
</dbReference>
<dbReference type="PROSITE" id="PS50885">
    <property type="entry name" value="HAMP"/>
    <property type="match status" value="1"/>
</dbReference>
<dbReference type="InterPro" id="IPR001633">
    <property type="entry name" value="EAL_dom"/>
</dbReference>
<comment type="caution">
    <text evidence="4">The sequence shown here is derived from an EMBL/GenBank/DDBJ whole genome shotgun (WGS) entry which is preliminary data.</text>
</comment>
<dbReference type="SMART" id="SM00304">
    <property type="entry name" value="HAMP"/>
    <property type="match status" value="1"/>
</dbReference>
<dbReference type="InterPro" id="IPR029150">
    <property type="entry name" value="dCache_3"/>
</dbReference>
<evidence type="ECO:0000313" key="4">
    <source>
        <dbReference type="EMBL" id="PWW16013.1"/>
    </source>
</evidence>
<dbReference type="CDD" id="cd01948">
    <property type="entry name" value="EAL"/>
    <property type="match status" value="1"/>
</dbReference>
<proteinExistence type="predicted"/>
<keyword evidence="5" id="KW-1185">Reference proteome</keyword>
<protein>
    <submittedName>
        <fullName evidence="4">Diguanylate cyclase/phosphodiesterase</fullName>
    </submittedName>
</protein>